<name>A0A328YEY2_9FLAO</name>
<dbReference type="AlphaFoldDB" id="A0A328YEY2"/>
<reference evidence="1 2" key="1">
    <citation type="submission" date="2018-06" db="EMBL/GenBank/DDBJ databases">
        <title>Genomic Encyclopedia of Archaeal and Bacterial Type Strains, Phase II (KMG-II): from individual species to whole genera.</title>
        <authorList>
            <person name="Goeker M."/>
        </authorList>
    </citation>
    <scope>NUCLEOTIDE SEQUENCE [LARGE SCALE GENOMIC DNA]</scope>
    <source>
        <strain evidence="1 2">DSM 25663</strain>
    </source>
</reference>
<dbReference type="OrthoDB" id="1493980at2"/>
<dbReference type="EMBL" id="QLSZ01000005">
    <property type="protein sequence ID" value="RAR72558.1"/>
    <property type="molecule type" value="Genomic_DNA"/>
</dbReference>
<keyword evidence="2" id="KW-1185">Reference proteome</keyword>
<accession>A0A328YEY2</accession>
<protein>
    <submittedName>
        <fullName evidence="1">Uncharacterized protein</fullName>
    </submittedName>
</protein>
<evidence type="ECO:0000313" key="2">
    <source>
        <dbReference type="Proteomes" id="UP000248840"/>
    </source>
</evidence>
<evidence type="ECO:0000313" key="1">
    <source>
        <dbReference type="EMBL" id="RAR72558.1"/>
    </source>
</evidence>
<dbReference type="RefSeq" id="WP_112113039.1">
    <property type="nucleotide sequence ID" value="NZ_QLSZ01000005.1"/>
</dbReference>
<proteinExistence type="predicted"/>
<gene>
    <name evidence="1" type="ORF">CLV55_105128</name>
</gene>
<dbReference type="Proteomes" id="UP000248840">
    <property type="component" value="Unassembled WGS sequence"/>
</dbReference>
<sequence length="93" mass="10843">MHIREQIFNKHNIKLPIMGGDGATIETCVIITADGKYDYISIQNRYINCFLGMGNWRKVKQSLIIQEDKKIDKIVIDYGGETIEYYFDITECF</sequence>
<organism evidence="1 2">
    <name type="scientific">Flavobacterium aciduliphilum</name>
    <dbReference type="NCBI Taxonomy" id="1101402"/>
    <lineage>
        <taxon>Bacteria</taxon>
        <taxon>Pseudomonadati</taxon>
        <taxon>Bacteroidota</taxon>
        <taxon>Flavobacteriia</taxon>
        <taxon>Flavobacteriales</taxon>
        <taxon>Flavobacteriaceae</taxon>
        <taxon>Flavobacterium</taxon>
    </lineage>
</organism>
<comment type="caution">
    <text evidence="1">The sequence shown here is derived from an EMBL/GenBank/DDBJ whole genome shotgun (WGS) entry which is preliminary data.</text>
</comment>